<feature type="transmembrane region" description="Helical" evidence="10">
    <location>
        <begin position="146"/>
        <end position="165"/>
    </location>
</feature>
<protein>
    <recommendedName>
        <fullName evidence="8">Autoinducer 2 import system permease protein LsrD</fullName>
    </recommendedName>
</protein>
<keyword evidence="3" id="KW-1003">Cell membrane</keyword>
<feature type="transmembrane region" description="Helical" evidence="10">
    <location>
        <begin position="86"/>
        <end position="104"/>
    </location>
</feature>
<keyword evidence="5 10" id="KW-0812">Transmembrane</keyword>
<dbReference type="GO" id="GO:0005886">
    <property type="term" value="C:plasma membrane"/>
    <property type="evidence" value="ECO:0007669"/>
    <property type="project" value="UniProtKB-SubCell"/>
</dbReference>
<evidence type="ECO:0000256" key="5">
    <source>
        <dbReference type="ARBA" id="ARBA00022692"/>
    </source>
</evidence>
<feature type="transmembrane region" description="Helical" evidence="10">
    <location>
        <begin position="312"/>
        <end position="329"/>
    </location>
</feature>
<keyword evidence="2" id="KW-0813">Transport</keyword>
<feature type="transmembrane region" description="Helical" evidence="10">
    <location>
        <begin position="185"/>
        <end position="203"/>
    </location>
</feature>
<dbReference type="EMBL" id="RKHK01000001">
    <property type="protein sequence ID" value="ROR73976.1"/>
    <property type="molecule type" value="Genomic_DNA"/>
</dbReference>
<keyword evidence="12" id="KW-1185">Reference proteome</keyword>
<evidence type="ECO:0000256" key="9">
    <source>
        <dbReference type="SAM" id="MobiDB-lite"/>
    </source>
</evidence>
<evidence type="ECO:0000256" key="10">
    <source>
        <dbReference type="SAM" id="Phobius"/>
    </source>
</evidence>
<dbReference type="AlphaFoldDB" id="A0A3N2BFE3"/>
<dbReference type="PANTHER" id="PTHR32196">
    <property type="entry name" value="ABC TRANSPORTER PERMEASE PROTEIN YPHD-RELATED-RELATED"/>
    <property type="match status" value="1"/>
</dbReference>
<evidence type="ECO:0000256" key="8">
    <source>
        <dbReference type="ARBA" id="ARBA00039381"/>
    </source>
</evidence>
<evidence type="ECO:0000256" key="4">
    <source>
        <dbReference type="ARBA" id="ARBA00022519"/>
    </source>
</evidence>
<dbReference type="GO" id="GO:0022857">
    <property type="term" value="F:transmembrane transporter activity"/>
    <property type="evidence" value="ECO:0007669"/>
    <property type="project" value="InterPro"/>
</dbReference>
<keyword evidence="6 10" id="KW-1133">Transmembrane helix</keyword>
<feature type="region of interest" description="Disordered" evidence="9">
    <location>
        <begin position="334"/>
        <end position="361"/>
    </location>
</feature>
<evidence type="ECO:0000256" key="1">
    <source>
        <dbReference type="ARBA" id="ARBA00004651"/>
    </source>
</evidence>
<dbReference type="Pfam" id="PF02653">
    <property type="entry name" value="BPD_transp_2"/>
    <property type="match status" value="1"/>
</dbReference>
<accession>A0A3N2BFE3</accession>
<feature type="transmembrane region" description="Helical" evidence="10">
    <location>
        <begin position="58"/>
        <end position="79"/>
    </location>
</feature>
<comment type="subcellular location">
    <subcellularLocation>
        <location evidence="1">Cell membrane</location>
        <topology evidence="1">Multi-pass membrane protein</topology>
    </subcellularLocation>
</comment>
<sequence length="361" mass="37765">MTTTGTDSRNRLQHHEGTAIKRFLRTLSTPGGAIFVLALVLLAAIIVANPSFGEPSRLMAFVARSAPIMILAFGQYFVIVSGEFDLSVGALVSMQAVIAGNVILGEDDLVRGIALMIAVGLTVGLVNGVATTWLKVPSFIVTLGTMLMLSGLALYVSGGAVQGRAASLQPLFRNGIEDVPLVGRIPYPVLILLAVSALVVWLMRRPYGRTLIAAGDNPEAARLAGAHVGWIKTRAFIISALAATLAALLLVSRSGASPSLGDGLEFQAITAVVLGGVVLGGGRGWVLSAGAGAFALELMFSLLNFLGVQPTWRPTVQGVIIILAVAAAAKSWGSRRRSRAEQPDSTLDPEHQPDSRPHHTG</sequence>
<evidence type="ECO:0000256" key="6">
    <source>
        <dbReference type="ARBA" id="ARBA00022989"/>
    </source>
</evidence>
<reference evidence="11 12" key="1">
    <citation type="submission" date="2018-11" db="EMBL/GenBank/DDBJ databases">
        <title>Sequencing the genomes of 1000 actinobacteria strains.</title>
        <authorList>
            <person name="Klenk H.-P."/>
        </authorList>
    </citation>
    <scope>NUCLEOTIDE SEQUENCE [LARGE SCALE GENOMIC DNA]</scope>
    <source>
        <strain evidence="11 12">DSM 11294</strain>
    </source>
</reference>
<evidence type="ECO:0000256" key="3">
    <source>
        <dbReference type="ARBA" id="ARBA00022475"/>
    </source>
</evidence>
<feature type="compositionally biased region" description="Basic and acidic residues" evidence="9">
    <location>
        <begin position="348"/>
        <end position="361"/>
    </location>
</feature>
<evidence type="ECO:0000313" key="12">
    <source>
        <dbReference type="Proteomes" id="UP000280668"/>
    </source>
</evidence>
<evidence type="ECO:0000313" key="11">
    <source>
        <dbReference type="EMBL" id="ROR73976.1"/>
    </source>
</evidence>
<feature type="transmembrane region" description="Helical" evidence="10">
    <location>
        <begin position="110"/>
        <end position="134"/>
    </location>
</feature>
<dbReference type="Proteomes" id="UP000280668">
    <property type="component" value="Unassembled WGS sequence"/>
</dbReference>
<evidence type="ECO:0000256" key="7">
    <source>
        <dbReference type="ARBA" id="ARBA00023136"/>
    </source>
</evidence>
<dbReference type="InterPro" id="IPR001851">
    <property type="entry name" value="ABC_transp_permease"/>
</dbReference>
<dbReference type="PANTHER" id="PTHR32196:SF71">
    <property type="entry name" value="AUTOINDUCER 2 IMPORT SYSTEM PERMEASE PROTEIN LSRD"/>
    <property type="match status" value="1"/>
</dbReference>
<feature type="transmembrane region" description="Helical" evidence="10">
    <location>
        <begin position="31"/>
        <end position="52"/>
    </location>
</feature>
<dbReference type="OrthoDB" id="6844941at2"/>
<organism evidence="11 12">
    <name type="scientific">Bogoriella caseilytica</name>
    <dbReference type="NCBI Taxonomy" id="56055"/>
    <lineage>
        <taxon>Bacteria</taxon>
        <taxon>Bacillati</taxon>
        <taxon>Actinomycetota</taxon>
        <taxon>Actinomycetes</taxon>
        <taxon>Micrococcales</taxon>
        <taxon>Bogoriellaceae</taxon>
        <taxon>Bogoriella</taxon>
    </lineage>
</organism>
<gene>
    <name evidence="11" type="ORF">EDD31_2371</name>
</gene>
<evidence type="ECO:0000256" key="2">
    <source>
        <dbReference type="ARBA" id="ARBA00022448"/>
    </source>
</evidence>
<feature type="transmembrane region" description="Helical" evidence="10">
    <location>
        <begin position="235"/>
        <end position="252"/>
    </location>
</feature>
<proteinExistence type="predicted"/>
<keyword evidence="7 10" id="KW-0472">Membrane</keyword>
<name>A0A3N2BFE3_9MICO</name>
<keyword evidence="4" id="KW-0997">Cell inner membrane</keyword>
<comment type="caution">
    <text evidence="11">The sequence shown here is derived from an EMBL/GenBank/DDBJ whole genome shotgun (WGS) entry which is preliminary data.</text>
</comment>
<dbReference type="RefSeq" id="WP_123304326.1">
    <property type="nucleotide sequence ID" value="NZ_RKHK01000001.1"/>
</dbReference>
<dbReference type="CDD" id="cd06579">
    <property type="entry name" value="TM_PBP1_transp_AraH_like"/>
    <property type="match status" value="1"/>
</dbReference>